<dbReference type="SUPFAM" id="SSF52218">
    <property type="entry name" value="Flavoproteins"/>
    <property type="match status" value="1"/>
</dbReference>
<dbReference type="GO" id="GO:0010181">
    <property type="term" value="F:FMN binding"/>
    <property type="evidence" value="ECO:0007669"/>
    <property type="project" value="InterPro"/>
</dbReference>
<dbReference type="GO" id="GO:0016651">
    <property type="term" value="F:oxidoreductase activity, acting on NAD(P)H"/>
    <property type="evidence" value="ECO:0007669"/>
    <property type="project" value="UniProtKB-ARBA"/>
</dbReference>
<dbReference type="PROSITE" id="PS00201">
    <property type="entry name" value="FLAVODOXIN"/>
    <property type="match status" value="1"/>
</dbReference>
<organism evidence="3 4">
    <name type="scientific">Anaerobium acetethylicum</name>
    <dbReference type="NCBI Taxonomy" id="1619234"/>
    <lineage>
        <taxon>Bacteria</taxon>
        <taxon>Bacillati</taxon>
        <taxon>Bacillota</taxon>
        <taxon>Clostridia</taxon>
        <taxon>Lachnospirales</taxon>
        <taxon>Lachnospiraceae</taxon>
        <taxon>Anaerobium</taxon>
    </lineage>
</organism>
<name>A0A1D3TPL5_9FIRM</name>
<dbReference type="InterPro" id="IPR008254">
    <property type="entry name" value="Flavodoxin/NO_synth"/>
</dbReference>
<dbReference type="Gene3D" id="3.40.50.360">
    <property type="match status" value="1"/>
</dbReference>
<evidence type="ECO:0000313" key="3">
    <source>
        <dbReference type="EMBL" id="SCP95392.1"/>
    </source>
</evidence>
<feature type="domain" description="Flavodoxin-like" evidence="2">
    <location>
        <begin position="54"/>
        <end position="207"/>
    </location>
</feature>
<dbReference type="GO" id="GO:0009055">
    <property type="term" value="F:electron transfer activity"/>
    <property type="evidence" value="ECO:0007669"/>
    <property type="project" value="InterPro"/>
</dbReference>
<dbReference type="Pfam" id="PF12682">
    <property type="entry name" value="Flavodoxin_4"/>
    <property type="match status" value="1"/>
</dbReference>
<dbReference type="PANTHER" id="PTHR39201:SF1">
    <property type="entry name" value="FLAVODOXIN-LIKE DOMAIN-CONTAINING PROTEIN"/>
    <property type="match status" value="1"/>
</dbReference>
<sequence>MNKKSVKILVVLLILVCVGGGFYYFTHRGSVGLDSDIVSEDYKVAKIGMDGKRVLVVYFSESGNTQKLAKTISDQVGGDFRRIEPVKPYPEGQELFDYTEAERDNDERPEFKDLDVNMDDYDVVFVGYPIWWYTLPMMMYTFFDEYDFSGKTIIPFNTHEGSGDGGTYSTIKNFEPDATVLDGLAIRGGDMQSDQTEAVIKWLDEVVH</sequence>
<feature type="transmembrane region" description="Helical" evidence="1">
    <location>
        <begin position="6"/>
        <end position="25"/>
    </location>
</feature>
<dbReference type="InterPro" id="IPR001226">
    <property type="entry name" value="Flavodoxin_CS"/>
</dbReference>
<proteinExistence type="predicted"/>
<keyword evidence="1" id="KW-0812">Transmembrane</keyword>
<dbReference type="AlphaFoldDB" id="A0A1D3TPL5"/>
<dbReference type="InterPro" id="IPR029039">
    <property type="entry name" value="Flavoprotein-like_sf"/>
</dbReference>
<keyword evidence="4" id="KW-1185">Reference proteome</keyword>
<keyword evidence="1" id="KW-0472">Membrane</keyword>
<evidence type="ECO:0000259" key="2">
    <source>
        <dbReference type="PROSITE" id="PS50902"/>
    </source>
</evidence>
<keyword evidence="1" id="KW-1133">Transmembrane helix</keyword>
<protein>
    <submittedName>
        <fullName evidence="3">Flavodoxin</fullName>
    </submittedName>
</protein>
<dbReference type="EMBL" id="FMKA01000001">
    <property type="protein sequence ID" value="SCP95392.1"/>
    <property type="molecule type" value="Genomic_DNA"/>
</dbReference>
<dbReference type="PROSITE" id="PS50902">
    <property type="entry name" value="FLAVODOXIN_LIKE"/>
    <property type="match status" value="1"/>
</dbReference>
<dbReference type="Proteomes" id="UP000199315">
    <property type="component" value="Unassembled WGS sequence"/>
</dbReference>
<dbReference type="RefSeq" id="WP_242875431.1">
    <property type="nucleotide sequence ID" value="NZ_FMKA01000001.1"/>
</dbReference>
<accession>A0A1D3TPL5</accession>
<evidence type="ECO:0000313" key="4">
    <source>
        <dbReference type="Proteomes" id="UP000199315"/>
    </source>
</evidence>
<reference evidence="3 4" key="1">
    <citation type="submission" date="2016-09" db="EMBL/GenBank/DDBJ databases">
        <authorList>
            <person name="Capua I."/>
            <person name="De Benedictis P."/>
            <person name="Joannis T."/>
            <person name="Lombin L.H."/>
            <person name="Cattoli G."/>
        </authorList>
    </citation>
    <scope>NUCLEOTIDE SEQUENCE [LARGE SCALE GENOMIC DNA]</scope>
    <source>
        <strain evidence="3 4">GluBS11</strain>
    </source>
</reference>
<dbReference type="STRING" id="1619234.SAMN05421730_1001530"/>
<dbReference type="PANTHER" id="PTHR39201">
    <property type="entry name" value="EXPORTED PROTEIN-RELATED"/>
    <property type="match status" value="1"/>
</dbReference>
<evidence type="ECO:0000256" key="1">
    <source>
        <dbReference type="SAM" id="Phobius"/>
    </source>
</evidence>
<gene>
    <name evidence="3" type="ORF">SAMN05421730_1001530</name>
</gene>